<dbReference type="PROSITE" id="PS50943">
    <property type="entry name" value="HTH_CROC1"/>
    <property type="match status" value="1"/>
</dbReference>
<dbReference type="Proteomes" id="UP000053060">
    <property type="component" value="Unassembled WGS sequence"/>
</dbReference>
<dbReference type="PATRIC" id="fig|1441730.3.peg.2128"/>
<dbReference type="SMART" id="SM00530">
    <property type="entry name" value="HTH_XRE"/>
    <property type="match status" value="1"/>
</dbReference>
<dbReference type="InterPro" id="IPR010982">
    <property type="entry name" value="Lambda_DNA-bd_dom_sf"/>
</dbReference>
<dbReference type="InterPro" id="IPR001387">
    <property type="entry name" value="Cro/C1-type_HTH"/>
</dbReference>
<sequence length="144" mass="15815">MVGMEPEQGRVIDFATAARAARATAARAARVTAAKAARAARGPVRGADSTEPRLLRQIYGEILRDERRDQDRSLEDVARTVGMSKQYLSEVERGRKEASSEILRSVCEALELPMEQLLARGIRRMTAHRTLRTTGHAGVELCAA</sequence>
<proteinExistence type="predicted"/>
<evidence type="ECO:0000313" key="2">
    <source>
        <dbReference type="EMBL" id="KSZ58977.1"/>
    </source>
</evidence>
<dbReference type="CDD" id="cd00093">
    <property type="entry name" value="HTH_XRE"/>
    <property type="match status" value="1"/>
</dbReference>
<reference evidence="2 3" key="2">
    <citation type="journal article" date="2016" name="Genome Announc.">
        <title>Draft Genome Sequence of a Versatile Hydrocarbon-Degrading Bacterium, Rhodococcus pyridinivorans Strain KG-16, Collected from Oil Fields in India.</title>
        <authorList>
            <person name="Aggarwal R.K."/>
            <person name="Dawar C."/>
            <person name="Phanindranath R."/>
            <person name="Mutnuri L."/>
            <person name="Dayal A.M."/>
        </authorList>
    </citation>
    <scope>NUCLEOTIDE SEQUENCE [LARGE SCALE GENOMIC DNA]</scope>
    <source>
        <strain evidence="2 3">KG-16</strain>
    </source>
</reference>
<feature type="domain" description="HTH cro/C1-type" evidence="1">
    <location>
        <begin position="63"/>
        <end position="117"/>
    </location>
</feature>
<evidence type="ECO:0000313" key="3">
    <source>
        <dbReference type="Proteomes" id="UP000053060"/>
    </source>
</evidence>
<dbReference type="RefSeq" id="WP_060651754.1">
    <property type="nucleotide sequence ID" value="NZ_AZXY01000004.1"/>
</dbReference>
<organism evidence="2 3">
    <name type="scientific">Rhodococcus pyridinivorans KG-16</name>
    <dbReference type="NCBI Taxonomy" id="1441730"/>
    <lineage>
        <taxon>Bacteria</taxon>
        <taxon>Bacillati</taxon>
        <taxon>Actinomycetota</taxon>
        <taxon>Actinomycetes</taxon>
        <taxon>Mycobacteriales</taxon>
        <taxon>Nocardiaceae</taxon>
        <taxon>Rhodococcus</taxon>
    </lineage>
</organism>
<protein>
    <submittedName>
        <fullName evidence="2">XRE family transcriptional regulator</fullName>
    </submittedName>
</protein>
<dbReference type="GO" id="GO:0003677">
    <property type="term" value="F:DNA binding"/>
    <property type="evidence" value="ECO:0007669"/>
    <property type="project" value="InterPro"/>
</dbReference>
<reference evidence="3" key="1">
    <citation type="submission" date="2015-01" db="EMBL/GenBank/DDBJ databases">
        <title>Draft genome sequence of Rhodococcus pyridinivorans strain KG-16, a hydrocarbon-degrading bacterium.</title>
        <authorList>
            <person name="Aggarwal R.K."/>
            <person name="Dawar C."/>
        </authorList>
    </citation>
    <scope>NUCLEOTIDE SEQUENCE [LARGE SCALE GENOMIC DNA]</scope>
    <source>
        <strain evidence="3">KG-16</strain>
    </source>
</reference>
<evidence type="ECO:0000259" key="1">
    <source>
        <dbReference type="PROSITE" id="PS50943"/>
    </source>
</evidence>
<dbReference type="SUPFAM" id="SSF47413">
    <property type="entry name" value="lambda repressor-like DNA-binding domains"/>
    <property type="match status" value="1"/>
</dbReference>
<name>A0A0V9ULV8_9NOCA</name>
<comment type="caution">
    <text evidence="2">The sequence shown here is derived from an EMBL/GenBank/DDBJ whole genome shotgun (WGS) entry which is preliminary data.</text>
</comment>
<dbReference type="EMBL" id="AZXY01000004">
    <property type="protein sequence ID" value="KSZ58977.1"/>
    <property type="molecule type" value="Genomic_DNA"/>
</dbReference>
<accession>A0A0V9ULV8</accession>
<dbReference type="Gene3D" id="1.10.260.40">
    <property type="entry name" value="lambda repressor-like DNA-binding domains"/>
    <property type="match status" value="1"/>
</dbReference>
<dbReference type="Pfam" id="PF01381">
    <property type="entry name" value="HTH_3"/>
    <property type="match status" value="1"/>
</dbReference>
<dbReference type="AlphaFoldDB" id="A0A0V9ULV8"/>
<gene>
    <name evidence="2" type="ORF">Z045_10230</name>
</gene>